<dbReference type="AlphaFoldDB" id="A0A6H0KMP0"/>
<dbReference type="EMBL" id="CP050831">
    <property type="protein sequence ID" value="QIU94630.1"/>
    <property type="molecule type" value="Genomic_DNA"/>
</dbReference>
<dbReference type="InterPro" id="IPR008979">
    <property type="entry name" value="Galactose-bd-like_sf"/>
</dbReference>
<feature type="domain" description="BT-3987-like N-terminal" evidence="2">
    <location>
        <begin position="176"/>
        <end position="288"/>
    </location>
</feature>
<dbReference type="Pfam" id="PF00754">
    <property type="entry name" value="F5_F8_type_C"/>
    <property type="match status" value="1"/>
</dbReference>
<evidence type="ECO:0000259" key="2">
    <source>
        <dbReference type="Pfam" id="PF08522"/>
    </source>
</evidence>
<accession>A0A6H0KMP0</accession>
<evidence type="ECO:0000259" key="1">
    <source>
        <dbReference type="Pfam" id="PF00754"/>
    </source>
</evidence>
<dbReference type="InterPro" id="IPR000421">
    <property type="entry name" value="FA58C"/>
</dbReference>
<sequence>MKKLIYSFLFLGTIISLSSCKEDSFEDLIPQKYEKILYLTTSGQQNLALFNDGSNVDYTVTVGKTGSNPAATAMVQLKVMTQAEIDKDEHYTGNNYTVFSNECYIYKAQALEFKSGDTYKSVTLQLVPEKMVEEIHANENPDAVFILPFRLTSQTDSVNTDKCDLILKPKITELSIAFKKGSKTINLTDNKENSIIFETDIAMVAGVQNTWDFTADMEVLTDQSILDKYNSDNNTNYLMIPTGAFSDIESAVFEAGNNESAGTVTIRRDHLSKGYTYLLPLRLKAITEYENIAVSDKIFYGIVEYPLDMVKDKITLTTAMLADPFGCGGGDGTVLANLVDGVTDTYYHTQYGKAVGDPTYGQPVDITLDNLVKSIMFSYVTRHNNGNATPQIIKLFTSNDGENWTELTTINSGLPVDNLKTYTSKIFAATEEFKYLRFSVIRSRLGECDGSSVGPCWALAELELWGSN</sequence>
<name>A0A6H0KMP0_9BACE</name>
<dbReference type="InterPro" id="IPR013728">
    <property type="entry name" value="BT_3987-like_N"/>
</dbReference>
<organism evidence="3 4">
    <name type="scientific">Bacteroides faecium</name>
    <dbReference type="NCBI Taxonomy" id="2715212"/>
    <lineage>
        <taxon>Bacteria</taxon>
        <taxon>Pseudomonadati</taxon>
        <taxon>Bacteroidota</taxon>
        <taxon>Bacteroidia</taxon>
        <taxon>Bacteroidales</taxon>
        <taxon>Bacteroidaceae</taxon>
        <taxon>Bacteroides</taxon>
    </lineage>
</organism>
<dbReference type="Proteomes" id="UP000501780">
    <property type="component" value="Chromosome"/>
</dbReference>
<feature type="domain" description="BT-3987-like N-terminal" evidence="2">
    <location>
        <begin position="33"/>
        <end position="157"/>
    </location>
</feature>
<evidence type="ECO:0000313" key="3">
    <source>
        <dbReference type="EMBL" id="QIU94630.1"/>
    </source>
</evidence>
<dbReference type="Gene3D" id="2.60.120.260">
    <property type="entry name" value="Galactose-binding domain-like"/>
    <property type="match status" value="1"/>
</dbReference>
<protein>
    <submittedName>
        <fullName evidence="3">DUF1735 domain-containing protein</fullName>
    </submittedName>
</protein>
<gene>
    <name evidence="3" type="ORF">BacF7301_10970</name>
</gene>
<evidence type="ECO:0000313" key="4">
    <source>
        <dbReference type="Proteomes" id="UP000501780"/>
    </source>
</evidence>
<dbReference type="Pfam" id="PF08522">
    <property type="entry name" value="BT_3987-like_N"/>
    <property type="match status" value="2"/>
</dbReference>
<reference evidence="3 4" key="1">
    <citation type="submission" date="2020-03" db="EMBL/GenBank/DDBJ databases">
        <title>Genomic analysis of Bacteroides faecium CBA7301.</title>
        <authorList>
            <person name="Kim J."/>
            <person name="Roh S.W."/>
        </authorList>
    </citation>
    <scope>NUCLEOTIDE SEQUENCE [LARGE SCALE GENOMIC DNA]</scope>
    <source>
        <strain evidence="3 4">CBA7301</strain>
    </source>
</reference>
<proteinExistence type="predicted"/>
<dbReference type="PROSITE" id="PS51257">
    <property type="entry name" value="PROKAR_LIPOPROTEIN"/>
    <property type="match status" value="1"/>
</dbReference>
<dbReference type="RefSeq" id="WP_167962726.1">
    <property type="nucleotide sequence ID" value="NZ_CP050831.1"/>
</dbReference>
<keyword evidence="4" id="KW-1185">Reference proteome</keyword>
<dbReference type="KEGG" id="bfc:BacF7301_10970"/>
<dbReference type="SUPFAM" id="SSF49785">
    <property type="entry name" value="Galactose-binding domain-like"/>
    <property type="match status" value="1"/>
</dbReference>
<feature type="domain" description="F5/8 type C" evidence="1">
    <location>
        <begin position="334"/>
        <end position="441"/>
    </location>
</feature>
<dbReference type="Gene3D" id="2.60.40.1740">
    <property type="entry name" value="hypothetical protein (bacova_03559)"/>
    <property type="match status" value="2"/>
</dbReference>